<dbReference type="EMBL" id="JQ513383">
    <property type="protein sequence ID" value="AFA44612.1"/>
    <property type="molecule type" value="Genomic_DNA"/>
</dbReference>
<evidence type="ECO:0000313" key="1">
    <source>
        <dbReference type="EMBL" id="AFA44612.1"/>
    </source>
</evidence>
<reference evidence="1 2" key="1">
    <citation type="journal article" date="2012" name="J. Virol.">
        <title>Genome of Klebsiella sp.-Infecting Bacteriophage vB_KleM_RaK2.</title>
        <authorList>
            <person name="Simoliunas E."/>
            <person name="Kaliniene L."/>
            <person name="Truncaite L."/>
            <person name="Klausa V."/>
            <person name="Zajanckauskaite A."/>
            <person name="Meskys R."/>
        </authorList>
    </citation>
    <scope>NUCLEOTIDE SEQUENCE [LARGE SCALE GENOMIC DNA]</scope>
</reference>
<dbReference type="KEGG" id="vg:14012927"/>
<accession>H6X4E6</accession>
<dbReference type="GeneID" id="14012927"/>
<organism evidence="1 2">
    <name type="scientific">Klebsiella phage vB_KleM_RaK2</name>
    <dbReference type="NCBI Taxonomy" id="1147094"/>
    <lineage>
        <taxon>Viruses</taxon>
        <taxon>Duplodnaviria</taxon>
        <taxon>Heunggongvirae</taxon>
        <taxon>Uroviricota</taxon>
        <taxon>Caudoviricetes</taxon>
        <taxon>Alcyoneusvirus</taxon>
        <taxon>Alcyoneusvirus RaK2</taxon>
    </lineage>
</organism>
<keyword evidence="2" id="KW-1185">Reference proteome</keyword>
<protein>
    <submittedName>
        <fullName evidence="1">Uncharacterized protein</fullName>
    </submittedName>
</protein>
<evidence type="ECO:0000313" key="2">
    <source>
        <dbReference type="Proteomes" id="UP000007524"/>
    </source>
</evidence>
<name>H6X4E6_9CAUD</name>
<gene>
    <name evidence="1" type="ORF">RaK2_00339</name>
</gene>
<proteinExistence type="predicted"/>
<dbReference type="RefSeq" id="YP_007007494.1">
    <property type="nucleotide sequence ID" value="NC_019526.1"/>
</dbReference>
<dbReference type="Proteomes" id="UP000007524">
    <property type="component" value="Segment"/>
</dbReference>
<sequence length="101" mass="11715">MIKNIEAFDKAYLYTSTFRNSDGDPVEFKNVVLIRPGFDIIHIWNSWNQAAGNRYTIDKEISIEEALKLPSLPDRLSLASRVELVGDTAQYITHEYEFKYL</sequence>